<dbReference type="SUPFAM" id="SSF55681">
    <property type="entry name" value="Class II aaRS and biotin synthetases"/>
    <property type="match status" value="1"/>
</dbReference>
<comment type="caution">
    <text evidence="2">The sequence shown here is derived from an EMBL/GenBank/DDBJ whole genome shotgun (WGS) entry which is preliminary data.</text>
</comment>
<dbReference type="PANTHER" id="PTHR43382:SF2">
    <property type="entry name" value="BIFUNCTIONAL GLUTAMATE_PROLINE--TRNA LIGASE"/>
    <property type="match status" value="1"/>
</dbReference>
<dbReference type="Proteomes" id="UP001372338">
    <property type="component" value="Unassembled WGS sequence"/>
</dbReference>
<evidence type="ECO:0000313" key="3">
    <source>
        <dbReference type="Proteomes" id="UP001372338"/>
    </source>
</evidence>
<protein>
    <recommendedName>
        <fullName evidence="1">Anticodon-binding domain-containing protein</fullName>
    </recommendedName>
</protein>
<dbReference type="GO" id="GO:0005524">
    <property type="term" value="F:ATP binding"/>
    <property type="evidence" value="ECO:0007669"/>
    <property type="project" value="InterPro"/>
</dbReference>
<dbReference type="InterPro" id="IPR004154">
    <property type="entry name" value="Anticodon-bd"/>
</dbReference>
<evidence type="ECO:0000313" key="2">
    <source>
        <dbReference type="EMBL" id="KAK7266507.1"/>
    </source>
</evidence>
<proteinExistence type="predicted"/>
<organism evidence="2 3">
    <name type="scientific">Crotalaria pallida</name>
    <name type="common">Smooth rattlebox</name>
    <name type="synonym">Crotalaria striata</name>
    <dbReference type="NCBI Taxonomy" id="3830"/>
    <lineage>
        <taxon>Eukaryota</taxon>
        <taxon>Viridiplantae</taxon>
        <taxon>Streptophyta</taxon>
        <taxon>Embryophyta</taxon>
        <taxon>Tracheophyta</taxon>
        <taxon>Spermatophyta</taxon>
        <taxon>Magnoliopsida</taxon>
        <taxon>eudicotyledons</taxon>
        <taxon>Gunneridae</taxon>
        <taxon>Pentapetalae</taxon>
        <taxon>rosids</taxon>
        <taxon>fabids</taxon>
        <taxon>Fabales</taxon>
        <taxon>Fabaceae</taxon>
        <taxon>Papilionoideae</taxon>
        <taxon>50 kb inversion clade</taxon>
        <taxon>genistoids sensu lato</taxon>
        <taxon>core genistoids</taxon>
        <taxon>Crotalarieae</taxon>
        <taxon>Crotalaria</taxon>
    </lineage>
</organism>
<dbReference type="Gene3D" id="3.30.930.10">
    <property type="entry name" value="Bira Bifunctional Protein, Domain 2"/>
    <property type="match status" value="1"/>
</dbReference>
<keyword evidence="3" id="KW-1185">Reference proteome</keyword>
<dbReference type="GO" id="GO:0005737">
    <property type="term" value="C:cytoplasm"/>
    <property type="evidence" value="ECO:0007669"/>
    <property type="project" value="InterPro"/>
</dbReference>
<evidence type="ECO:0000259" key="1">
    <source>
        <dbReference type="Pfam" id="PF03129"/>
    </source>
</evidence>
<dbReference type="InterPro" id="IPR045864">
    <property type="entry name" value="aa-tRNA-synth_II/BPL/LPL"/>
</dbReference>
<gene>
    <name evidence="2" type="ORF">RIF29_19151</name>
</gene>
<dbReference type="GO" id="GO:0006433">
    <property type="term" value="P:prolyl-tRNA aminoacylation"/>
    <property type="evidence" value="ECO:0007669"/>
    <property type="project" value="InterPro"/>
</dbReference>
<dbReference type="Gene3D" id="3.40.50.800">
    <property type="entry name" value="Anticodon-binding domain"/>
    <property type="match status" value="1"/>
</dbReference>
<dbReference type="InterPro" id="IPR004499">
    <property type="entry name" value="Pro-tRNA-ligase_IIa_arc-type"/>
</dbReference>
<dbReference type="InterPro" id="IPR036621">
    <property type="entry name" value="Anticodon-bd_dom_sf"/>
</dbReference>
<name>A0AAN9EYX4_CROPI</name>
<reference evidence="2 3" key="1">
    <citation type="submission" date="2024-01" db="EMBL/GenBank/DDBJ databases">
        <title>The genomes of 5 underutilized Papilionoideae crops provide insights into root nodulation and disease resistanc.</title>
        <authorList>
            <person name="Yuan L."/>
        </authorList>
    </citation>
    <scope>NUCLEOTIDE SEQUENCE [LARGE SCALE GENOMIC DNA]</scope>
    <source>
        <strain evidence="2">ZHUSHIDOU_FW_LH</strain>
        <tissue evidence="2">Leaf</tissue>
    </source>
</reference>
<feature type="domain" description="Anticodon-binding" evidence="1">
    <location>
        <begin position="178"/>
        <end position="246"/>
    </location>
</feature>
<sequence length="247" mass="27610">MKKKDRRDLSENLAAESEITLLTKFSPVKSRNQFRTLSSSPSSLQSVEFIWFCSTVCNSVGSVLLEAQAFFYPEIKKMKIKNCYFPVFVSPSILEKEKDHIEGFAPEVRVCEYEFGNIALLYSLIICCLGDKVWATDLQIPIAIRPTSENVMVSGYVAQMMSQDPGGLVLPPKVASVQVIVIPLNYKDVDIQAIFNPVSATVNTLSEASVRAESDSRDNYSPGWKYSHWEMKGVPLRIEIGPNDLAN</sequence>
<dbReference type="PANTHER" id="PTHR43382">
    <property type="entry name" value="PROLYL-TRNA SYNTHETASE"/>
    <property type="match status" value="1"/>
</dbReference>
<dbReference type="GO" id="GO:0004827">
    <property type="term" value="F:proline-tRNA ligase activity"/>
    <property type="evidence" value="ECO:0007669"/>
    <property type="project" value="InterPro"/>
</dbReference>
<accession>A0AAN9EYX4</accession>
<dbReference type="Pfam" id="PF03129">
    <property type="entry name" value="HGTP_anticodon"/>
    <property type="match status" value="1"/>
</dbReference>
<dbReference type="EMBL" id="JAYWIO010000004">
    <property type="protein sequence ID" value="KAK7266507.1"/>
    <property type="molecule type" value="Genomic_DNA"/>
</dbReference>
<dbReference type="SUPFAM" id="SSF52954">
    <property type="entry name" value="Class II aaRS ABD-related"/>
    <property type="match status" value="1"/>
</dbReference>
<dbReference type="GO" id="GO:0017101">
    <property type="term" value="C:aminoacyl-tRNA synthetase multienzyme complex"/>
    <property type="evidence" value="ECO:0007669"/>
    <property type="project" value="TreeGrafter"/>
</dbReference>
<dbReference type="AlphaFoldDB" id="A0AAN9EYX4"/>